<sequence>MVYASICNANDYRKRVVTKDEIGRIVNLYRGYVDDKPGSEYLKYAELADVFKYLTGITSEQFRHEALGWVIQNFNRNYHMLLGSSKISRDKILNINEIVQKTFGMSVDELLTIELIIVWLCSKDAKPLSAPEDLYYKKTGSFLTKENLRRVIEYYSTTYEEVRNSKLEKQIFYSKPFVCTQKSKEYIMISMYLLQMVIADGLYWLIRDYYLNNKMGQVYMNAFGEMFEDYFEELMIEYMPDDSWHKIETGKKKSADYYLEIENAVFLFELKSGLMRIGGRQQTPNIDQIDDFYRRNIVEAYEQLKNSAEDYQGTKPVIKIFLLYEFSNNTQLIMSSIPKIFDNDKECYIMSIQDLEIFLSTYKNERGKFDRVVEVMLNKSSLKTEYNSVLNILNDQQAIKNFHFVEEKDYLKKIVDKLEIELE</sequence>
<reference evidence="1 2" key="1">
    <citation type="submission" date="2019-12" db="EMBL/GenBank/DDBJ databases">
        <title>Sporaefaciens musculi gen. nov., sp. nov., a novel bacterium isolated from the caecum of an obese mouse.</title>
        <authorList>
            <person name="Rasmussen T.S."/>
            <person name="Streidl T."/>
            <person name="Hitch T.C.A."/>
            <person name="Wortmann E."/>
            <person name="Deptula P."/>
            <person name="Hansen M."/>
            <person name="Nielsen D.S."/>
            <person name="Clavel T."/>
            <person name="Vogensen F.K."/>
        </authorList>
    </citation>
    <scope>NUCLEOTIDE SEQUENCE [LARGE SCALE GENOMIC DNA]</scope>
    <source>
        <strain evidence="1 2">WCA-9-b2</strain>
        <plasmid evidence="1">unnamed</plasmid>
    </source>
</reference>
<name>A0A7X3MME4_9FIRM</name>
<protein>
    <submittedName>
        <fullName evidence="1">Uncharacterized protein</fullName>
    </submittedName>
</protein>
<geneLocation type="plasmid" evidence="1">
    <name>unnamed</name>
</geneLocation>
<dbReference type="Proteomes" id="UP000460412">
    <property type="component" value="Unassembled WGS sequence"/>
</dbReference>
<dbReference type="AlphaFoldDB" id="A0A7X3MME4"/>
<keyword evidence="1" id="KW-0614">Plasmid</keyword>
<evidence type="ECO:0000313" key="2">
    <source>
        <dbReference type="Proteomes" id="UP000460412"/>
    </source>
</evidence>
<dbReference type="EMBL" id="WUQX01000003">
    <property type="protein sequence ID" value="MXP79071.1"/>
    <property type="molecule type" value="Genomic_DNA"/>
</dbReference>
<keyword evidence="2" id="KW-1185">Reference proteome</keyword>
<proteinExistence type="predicted"/>
<gene>
    <name evidence="1" type="ORF">GN277_28330</name>
</gene>
<comment type="caution">
    <text evidence="1">The sequence shown here is derived from an EMBL/GenBank/DDBJ whole genome shotgun (WGS) entry which is preliminary data.</text>
</comment>
<organism evidence="1 2">
    <name type="scientific">Sporofaciens musculi</name>
    <dbReference type="NCBI Taxonomy" id="2681861"/>
    <lineage>
        <taxon>Bacteria</taxon>
        <taxon>Bacillati</taxon>
        <taxon>Bacillota</taxon>
        <taxon>Clostridia</taxon>
        <taxon>Lachnospirales</taxon>
        <taxon>Lachnospiraceae</taxon>
        <taxon>Sporofaciens</taxon>
    </lineage>
</organism>
<evidence type="ECO:0000313" key="1">
    <source>
        <dbReference type="EMBL" id="MXP79071.1"/>
    </source>
</evidence>
<accession>A0A7X3MME4</accession>